<name>A0AAE0HNP3_9PEZI</name>
<dbReference type="Pfam" id="PF00144">
    <property type="entry name" value="Beta-lactamase"/>
    <property type="match status" value="1"/>
</dbReference>
<proteinExistence type="predicted"/>
<organism evidence="4 5">
    <name type="scientific">Chaetomium fimeti</name>
    <dbReference type="NCBI Taxonomy" id="1854472"/>
    <lineage>
        <taxon>Eukaryota</taxon>
        <taxon>Fungi</taxon>
        <taxon>Dikarya</taxon>
        <taxon>Ascomycota</taxon>
        <taxon>Pezizomycotina</taxon>
        <taxon>Sordariomycetes</taxon>
        <taxon>Sordariomycetidae</taxon>
        <taxon>Sordariales</taxon>
        <taxon>Chaetomiaceae</taxon>
        <taxon>Chaetomium</taxon>
    </lineage>
</organism>
<dbReference type="GeneID" id="87843165"/>
<evidence type="ECO:0000313" key="4">
    <source>
        <dbReference type="EMBL" id="KAK3299865.1"/>
    </source>
</evidence>
<gene>
    <name evidence="4" type="ORF">B0H64DRAFT_437078</name>
</gene>
<feature type="domain" description="Beta-lactamase-related" evidence="2">
    <location>
        <begin position="74"/>
        <end position="387"/>
    </location>
</feature>
<keyword evidence="5" id="KW-1185">Reference proteome</keyword>
<accession>A0AAE0HNP3</accession>
<dbReference type="EMBL" id="JAUEPN010000001">
    <property type="protein sequence ID" value="KAK3299865.1"/>
    <property type="molecule type" value="Genomic_DNA"/>
</dbReference>
<sequence length="568" mass="60627">MGLFSHLALLGAFATLGLGQDCPIFGPAYPQIVDPGSATAFIEAKTAIEDEISKGISSGQLDNGTVFAIQVFSRHSDEILHEHYYGPSIGPDTVFRLASISKLMSVYTTLAELGDGYWNDPITKHVPELARLKVQNPVYDVDWSEVTLGAIAGHMGGIPRDYALGDVSALIPEGTPGLPALNETEQIQCGNINVRPCTREETFAMISKSFPIAPSDHTPAYSNMAFQLLSYAVEGITGKKFSTLVDKNLIQALNLTRTFLSPPINDTNAVVLEAWDWDFGEEAPGGGYLSTAHDLTHLGRSILRSTLLPPPTTRRWLAPITHTARTTLSVGRPWEIARLALPISVSPPSNTTRVTDVYSKQGSIGQYQSLLALSPDHGVGYAMLIGGEGAAGTYGFLQGVLDRVWLGAAEQAGREEVGGRFAGEYKVAGGDNGEEGEAVVELRVVDDEPGLFVQRWVNDGVDLLEFLGGAGLGPQGARLGAWLYPMGLEGGGKVAFRAAFGAMGVPAGETCASWGSLDLAKYGGKSADLLIFELGEDGKAVAVEVPVLRKTFRRVGSDGEKCKVKKQY</sequence>
<dbReference type="InterPro" id="IPR058664">
    <property type="entry name" value="ARB_00930-like_C"/>
</dbReference>
<dbReference type="InterPro" id="IPR051478">
    <property type="entry name" value="Beta-lactamase-like_AB/R"/>
</dbReference>
<dbReference type="PANTHER" id="PTHR22935">
    <property type="entry name" value="PENICILLIN-BINDING PROTEIN"/>
    <property type="match status" value="1"/>
</dbReference>
<dbReference type="PANTHER" id="PTHR22935:SF97">
    <property type="entry name" value="BETA-LACTAMASE-RELATED DOMAIN-CONTAINING PROTEIN"/>
    <property type="match status" value="1"/>
</dbReference>
<comment type="caution">
    <text evidence="4">The sequence shown here is derived from an EMBL/GenBank/DDBJ whole genome shotgun (WGS) entry which is preliminary data.</text>
</comment>
<dbReference type="Proteomes" id="UP001278766">
    <property type="component" value="Unassembled WGS sequence"/>
</dbReference>
<evidence type="ECO:0000259" key="2">
    <source>
        <dbReference type="Pfam" id="PF00144"/>
    </source>
</evidence>
<evidence type="ECO:0000256" key="1">
    <source>
        <dbReference type="SAM" id="SignalP"/>
    </source>
</evidence>
<evidence type="ECO:0000313" key="5">
    <source>
        <dbReference type="Proteomes" id="UP001278766"/>
    </source>
</evidence>
<dbReference type="Gene3D" id="3.40.710.10">
    <property type="entry name" value="DD-peptidase/beta-lactamase superfamily"/>
    <property type="match status" value="1"/>
</dbReference>
<evidence type="ECO:0000259" key="3">
    <source>
        <dbReference type="Pfam" id="PF26335"/>
    </source>
</evidence>
<dbReference type="InterPro" id="IPR001466">
    <property type="entry name" value="Beta-lactam-related"/>
</dbReference>
<feature type="chain" id="PRO_5042193781" evidence="1">
    <location>
        <begin position="20"/>
        <end position="568"/>
    </location>
</feature>
<reference evidence="4" key="2">
    <citation type="submission" date="2023-06" db="EMBL/GenBank/DDBJ databases">
        <authorList>
            <consortium name="Lawrence Berkeley National Laboratory"/>
            <person name="Haridas S."/>
            <person name="Hensen N."/>
            <person name="Bonometti L."/>
            <person name="Westerberg I."/>
            <person name="Brannstrom I.O."/>
            <person name="Guillou S."/>
            <person name="Cros-Aarteil S."/>
            <person name="Calhoun S."/>
            <person name="Kuo A."/>
            <person name="Mondo S."/>
            <person name="Pangilinan J."/>
            <person name="Riley R."/>
            <person name="Labutti K."/>
            <person name="Andreopoulos B."/>
            <person name="Lipzen A."/>
            <person name="Chen C."/>
            <person name="Yanf M."/>
            <person name="Daum C."/>
            <person name="Ng V."/>
            <person name="Clum A."/>
            <person name="Steindorff A."/>
            <person name="Ohm R."/>
            <person name="Martin F."/>
            <person name="Silar P."/>
            <person name="Natvig D."/>
            <person name="Lalanne C."/>
            <person name="Gautier V."/>
            <person name="Ament-Velasquez S.L."/>
            <person name="Kruys A."/>
            <person name="Hutchinson M.I."/>
            <person name="Powell A.J."/>
            <person name="Barry K."/>
            <person name="Miller A.N."/>
            <person name="Grigoriev I.V."/>
            <person name="Debuchy R."/>
            <person name="Gladieux P."/>
            <person name="Thoren M.H."/>
            <person name="Johannesson H."/>
        </authorList>
    </citation>
    <scope>NUCLEOTIDE SEQUENCE</scope>
    <source>
        <strain evidence="4">CBS 168.71</strain>
    </source>
</reference>
<protein>
    <submittedName>
        <fullName evidence="4">Beta-lactamase/transpeptidase-like protein</fullName>
    </submittedName>
</protein>
<dbReference type="AlphaFoldDB" id="A0AAE0HNP3"/>
<feature type="signal peptide" evidence="1">
    <location>
        <begin position="1"/>
        <end position="19"/>
    </location>
</feature>
<dbReference type="Pfam" id="PF26335">
    <property type="entry name" value="ARB_00930_C"/>
    <property type="match status" value="1"/>
</dbReference>
<dbReference type="SUPFAM" id="SSF56601">
    <property type="entry name" value="beta-lactamase/transpeptidase-like"/>
    <property type="match status" value="1"/>
</dbReference>
<keyword evidence="1" id="KW-0732">Signal</keyword>
<reference evidence="4" key="1">
    <citation type="journal article" date="2023" name="Mol. Phylogenet. Evol.">
        <title>Genome-scale phylogeny and comparative genomics of the fungal order Sordariales.</title>
        <authorList>
            <person name="Hensen N."/>
            <person name="Bonometti L."/>
            <person name="Westerberg I."/>
            <person name="Brannstrom I.O."/>
            <person name="Guillou S."/>
            <person name="Cros-Aarteil S."/>
            <person name="Calhoun S."/>
            <person name="Haridas S."/>
            <person name="Kuo A."/>
            <person name="Mondo S."/>
            <person name="Pangilinan J."/>
            <person name="Riley R."/>
            <person name="LaButti K."/>
            <person name="Andreopoulos B."/>
            <person name="Lipzen A."/>
            <person name="Chen C."/>
            <person name="Yan M."/>
            <person name="Daum C."/>
            <person name="Ng V."/>
            <person name="Clum A."/>
            <person name="Steindorff A."/>
            <person name="Ohm R.A."/>
            <person name="Martin F."/>
            <person name="Silar P."/>
            <person name="Natvig D.O."/>
            <person name="Lalanne C."/>
            <person name="Gautier V."/>
            <person name="Ament-Velasquez S.L."/>
            <person name="Kruys A."/>
            <person name="Hutchinson M.I."/>
            <person name="Powell A.J."/>
            <person name="Barry K."/>
            <person name="Miller A.N."/>
            <person name="Grigoriev I.V."/>
            <person name="Debuchy R."/>
            <person name="Gladieux P."/>
            <person name="Hiltunen Thoren M."/>
            <person name="Johannesson H."/>
        </authorList>
    </citation>
    <scope>NUCLEOTIDE SEQUENCE</scope>
    <source>
        <strain evidence="4">CBS 168.71</strain>
    </source>
</reference>
<dbReference type="RefSeq" id="XP_062663379.1">
    <property type="nucleotide sequence ID" value="XM_062806217.1"/>
</dbReference>
<feature type="domain" description="Beta-lactamase-like ARB-00930-like C-terminal" evidence="3">
    <location>
        <begin position="414"/>
        <end position="555"/>
    </location>
</feature>
<dbReference type="InterPro" id="IPR012338">
    <property type="entry name" value="Beta-lactam/transpept-like"/>
</dbReference>